<dbReference type="EMBL" id="HE965806">
    <property type="protein sequence ID" value="CCJ56707.1"/>
    <property type="molecule type" value="Genomic_DNA"/>
</dbReference>
<dbReference type="KEGG" id="bbh:BN112_4793"/>
<reference evidence="4 5" key="1">
    <citation type="journal article" date="2012" name="BMC Genomics">
        <title>Comparative genomics of the classical Bordetella subspecies: the evolution and exchange of virulence-associated diversity amongst closely related pathogens.</title>
        <authorList>
            <person name="Park J."/>
            <person name="Zhang Y."/>
            <person name="Buboltz A.M."/>
            <person name="Zhang X."/>
            <person name="Schuster S.C."/>
            <person name="Ahuja U."/>
            <person name="Liu M."/>
            <person name="Miller J.F."/>
            <person name="Sebaihia M."/>
            <person name="Bentley S.D."/>
            <person name="Parkhill J."/>
            <person name="Harvill E.T."/>
        </authorList>
    </citation>
    <scope>NUCLEOTIDE SEQUENCE [LARGE SCALE GENOMIC DNA]</scope>
    <source>
        <strain evidence="4 5">253</strain>
    </source>
</reference>
<dbReference type="GO" id="GO:0005829">
    <property type="term" value="C:cytosol"/>
    <property type="evidence" value="ECO:0007669"/>
    <property type="project" value="TreeGrafter"/>
</dbReference>
<dbReference type="Proteomes" id="UP000007564">
    <property type="component" value="Chromosome"/>
</dbReference>
<evidence type="ECO:0000259" key="3">
    <source>
        <dbReference type="Pfam" id="PF19278"/>
    </source>
</evidence>
<evidence type="ECO:0000313" key="4">
    <source>
        <dbReference type="EMBL" id="CCJ56707.1"/>
    </source>
</evidence>
<name>A0A0C6PAM4_BORBO</name>
<evidence type="ECO:0000259" key="1">
    <source>
        <dbReference type="Pfam" id="PF01968"/>
    </source>
</evidence>
<dbReference type="Pfam" id="PF01968">
    <property type="entry name" value="Hydantoinase_A"/>
    <property type="match status" value="1"/>
</dbReference>
<dbReference type="GO" id="GO:0017168">
    <property type="term" value="F:5-oxoprolinase (ATP-hydrolyzing) activity"/>
    <property type="evidence" value="ECO:0007669"/>
    <property type="project" value="TreeGrafter"/>
</dbReference>
<dbReference type="SUPFAM" id="SSF53067">
    <property type="entry name" value="Actin-like ATPase domain"/>
    <property type="match status" value="1"/>
</dbReference>
<organism evidence="4 5">
    <name type="scientific">Bordetella bronchiseptica 253</name>
    <dbReference type="NCBI Taxonomy" id="568707"/>
    <lineage>
        <taxon>Bacteria</taxon>
        <taxon>Pseudomonadati</taxon>
        <taxon>Pseudomonadota</taxon>
        <taxon>Betaproteobacteria</taxon>
        <taxon>Burkholderiales</taxon>
        <taxon>Alcaligenaceae</taxon>
        <taxon>Bordetella</taxon>
    </lineage>
</organism>
<dbReference type="OrthoDB" id="9768323at2"/>
<sequence length="711" mass="75736">MKARHFQHERRTVLAEWSIGIDIGGTFTDLVALDYAGGKLHSLKMLTTYDDPSLAVMEGVRQLMATCGIAASEVGRVVHATTLFTNALISRAGARTGLLCNQGFMDAIEIGNERKYDLYDLAIDRPPPLVPRDLRREIPGRLDAHGNELEPLDRQAVVAMARSLADAGATSIAVCLLHAYASPRHEQQVHAWIRQALPDVSLTLSSEVAPVIREFERGSTTVANAYIKPLADRYLAALEDKLATLGLRSGVLMMLSNGGLGHLRQARRNPIELLESGPAGGAIAAAHYGVCDQQPDLLAFDMGGTTAKLTLVEGGAPSIAHSFEAARRKRFAEGSGLPIGITTVHLIEIGAGGGSIAHQDELQLLKVGPLSAGSEPGPACYALGGEAPTVTDANLLLGYLNPDYFAGGSLRIDRDRAHMAVRTLARQLDRETVDVAWGVHDIVAENMAGAARVHLAECGRDAGDFVLLCTGGGGPLHAYYVAQKIGVRSIICPPAAGVASAYGLLIAPARADRSRTANFRPETGSLADLEREFAALEAQAREPLELVQDRFGPIEIVRHADGRFIGQAFNLSVRLPAGPYDQEGGEATATRTVLVAAFKQAYEQKFGRTPPNVPVELVNLRVAAEAPPRVAFVPEPLAGGAPPEPKAWRQVFFKEADDFVRTPVYDRAALTPGFRAAGPALVEDAGSTLVVGPKGALLQLASGNIRITIEE</sequence>
<dbReference type="GO" id="GO:0006749">
    <property type="term" value="P:glutathione metabolic process"/>
    <property type="evidence" value="ECO:0007669"/>
    <property type="project" value="TreeGrafter"/>
</dbReference>
<accession>A0A0C6PAM4</accession>
<dbReference type="PANTHER" id="PTHR11365:SF23">
    <property type="entry name" value="HYPOTHETICAL 5-OXOPROLINASE (EUROFUNG)-RELATED"/>
    <property type="match status" value="1"/>
</dbReference>
<dbReference type="AlphaFoldDB" id="A0A0C6PAM4"/>
<dbReference type="Pfam" id="PF19278">
    <property type="entry name" value="Hydant_A_C"/>
    <property type="match status" value="1"/>
</dbReference>
<dbReference type="Pfam" id="PF05378">
    <property type="entry name" value="Hydant_A_N"/>
    <property type="match status" value="1"/>
</dbReference>
<dbReference type="GO" id="GO:0047423">
    <property type="term" value="F:N-methylhydantoinase (ATP-hydrolyzing) activity"/>
    <property type="evidence" value="ECO:0007669"/>
    <property type="project" value="UniProtKB-EC"/>
</dbReference>
<dbReference type="PANTHER" id="PTHR11365">
    <property type="entry name" value="5-OXOPROLINASE RELATED"/>
    <property type="match status" value="1"/>
</dbReference>
<evidence type="ECO:0000259" key="2">
    <source>
        <dbReference type="Pfam" id="PF05378"/>
    </source>
</evidence>
<protein>
    <submittedName>
        <fullName evidence="4">Putative hydantoinase A</fullName>
        <ecNumber evidence="4">3.5.2.14</ecNumber>
    </submittedName>
</protein>
<dbReference type="InterPro" id="IPR045079">
    <property type="entry name" value="Oxoprolinase-like"/>
</dbReference>
<dbReference type="HOGENOM" id="CLU_002157_1_2_4"/>
<dbReference type="InterPro" id="IPR049517">
    <property type="entry name" value="ACX-like_C"/>
</dbReference>
<dbReference type="InterPro" id="IPR002821">
    <property type="entry name" value="Hydantoinase_A"/>
</dbReference>
<feature type="domain" description="Acetophenone carboxylase-like C-terminal" evidence="3">
    <location>
        <begin position="528"/>
        <end position="695"/>
    </location>
</feature>
<dbReference type="InterPro" id="IPR043129">
    <property type="entry name" value="ATPase_NBD"/>
</dbReference>
<proteinExistence type="predicted"/>
<gene>
    <name evidence="4" type="ORF">BN112_4793</name>
</gene>
<feature type="domain" description="Hydantoinase A/oxoprolinase" evidence="1">
    <location>
        <begin position="217"/>
        <end position="512"/>
    </location>
</feature>
<dbReference type="RefSeq" id="WP_015065182.1">
    <property type="nucleotide sequence ID" value="NC_019382.1"/>
</dbReference>
<keyword evidence="4" id="KW-0378">Hydrolase</keyword>
<dbReference type="InterPro" id="IPR008040">
    <property type="entry name" value="Hydant_A_N"/>
</dbReference>
<evidence type="ECO:0000313" key="5">
    <source>
        <dbReference type="Proteomes" id="UP000007564"/>
    </source>
</evidence>
<feature type="domain" description="Hydantoinase/oxoprolinase N-terminal" evidence="2">
    <location>
        <begin position="19"/>
        <end position="195"/>
    </location>
</feature>
<dbReference type="EC" id="3.5.2.14" evidence="4"/>